<evidence type="ECO:0000313" key="11">
    <source>
        <dbReference type="Proteomes" id="UP001229346"/>
    </source>
</evidence>
<feature type="chain" id="PRO_5046470615" evidence="6">
    <location>
        <begin position="27"/>
        <end position="1634"/>
    </location>
</feature>
<keyword evidence="4 10" id="KW-0326">Glycosidase</keyword>
<keyword evidence="3 4" id="KW-0378">Hydrolase</keyword>
<reference evidence="10 11" key="1">
    <citation type="submission" date="2023-07" db="EMBL/GenBank/DDBJ databases">
        <title>Sorghum-associated microbial communities from plants grown in Nebraska, USA.</title>
        <authorList>
            <person name="Schachtman D."/>
        </authorList>
    </citation>
    <scope>NUCLEOTIDE SEQUENCE [LARGE SCALE GENOMIC DNA]</scope>
    <source>
        <strain evidence="10 11">CC482</strain>
    </source>
</reference>
<dbReference type="Pfam" id="PF00395">
    <property type="entry name" value="SLH"/>
    <property type="match status" value="3"/>
</dbReference>
<dbReference type="PROSITE" id="PS51175">
    <property type="entry name" value="CBM6"/>
    <property type="match status" value="1"/>
</dbReference>
<dbReference type="InterPro" id="IPR003961">
    <property type="entry name" value="FN3_dom"/>
</dbReference>
<dbReference type="SMART" id="SM00060">
    <property type="entry name" value="FN3"/>
    <property type="match status" value="2"/>
</dbReference>
<dbReference type="PROSITE" id="PS51272">
    <property type="entry name" value="SLH"/>
    <property type="match status" value="3"/>
</dbReference>
<protein>
    <submittedName>
        <fullName evidence="10">Glucosylceramidase</fullName>
        <ecNumber evidence="10">3.2.1.45</ecNumber>
    </submittedName>
</protein>
<keyword evidence="11" id="KW-1185">Reference proteome</keyword>
<dbReference type="PROSITE" id="PS50853">
    <property type="entry name" value="FN3"/>
    <property type="match status" value="2"/>
</dbReference>
<dbReference type="SMART" id="SM00606">
    <property type="entry name" value="CBD_IV"/>
    <property type="match status" value="1"/>
</dbReference>
<feature type="region of interest" description="Disordered" evidence="5">
    <location>
        <begin position="867"/>
        <end position="886"/>
    </location>
</feature>
<dbReference type="SUPFAM" id="SSF49373">
    <property type="entry name" value="Invasin/intimin cell-adhesion fragments"/>
    <property type="match status" value="1"/>
</dbReference>
<feature type="domain" description="SLH" evidence="9">
    <location>
        <begin position="1578"/>
        <end position="1634"/>
    </location>
</feature>
<comment type="caution">
    <text evidence="10">The sequence shown here is derived from an EMBL/GenBank/DDBJ whole genome shotgun (WGS) entry which is preliminary data.</text>
</comment>
<evidence type="ECO:0000313" key="10">
    <source>
        <dbReference type="EMBL" id="MDQ0114795.1"/>
    </source>
</evidence>
<dbReference type="Pfam" id="PF02055">
    <property type="entry name" value="Glyco_hydro_30"/>
    <property type="match status" value="1"/>
</dbReference>
<evidence type="ECO:0000256" key="2">
    <source>
        <dbReference type="ARBA" id="ARBA00022729"/>
    </source>
</evidence>
<dbReference type="GO" id="GO:0004348">
    <property type="term" value="F:glucosylceramidase activity"/>
    <property type="evidence" value="ECO:0007669"/>
    <property type="project" value="UniProtKB-EC"/>
</dbReference>
<dbReference type="InterPro" id="IPR017853">
    <property type="entry name" value="GH"/>
</dbReference>
<proteinExistence type="inferred from homology"/>
<dbReference type="SUPFAM" id="SSF49265">
    <property type="entry name" value="Fibronectin type III"/>
    <property type="match status" value="1"/>
</dbReference>
<feature type="domain" description="SLH" evidence="9">
    <location>
        <begin position="1507"/>
        <end position="1570"/>
    </location>
</feature>
<dbReference type="Gene3D" id="2.60.120.260">
    <property type="entry name" value="Galactose-binding domain-like"/>
    <property type="match status" value="3"/>
</dbReference>
<feature type="domain" description="CBM6" evidence="8">
    <location>
        <begin position="495"/>
        <end position="615"/>
    </location>
</feature>
<dbReference type="InterPro" id="IPR013783">
    <property type="entry name" value="Ig-like_fold"/>
</dbReference>
<dbReference type="InterPro" id="IPR033452">
    <property type="entry name" value="GH30_C"/>
</dbReference>
<evidence type="ECO:0000256" key="5">
    <source>
        <dbReference type="SAM" id="MobiDB-lite"/>
    </source>
</evidence>
<dbReference type="Proteomes" id="UP001229346">
    <property type="component" value="Unassembled WGS sequence"/>
</dbReference>
<dbReference type="PRINTS" id="PR00843">
    <property type="entry name" value="GLHYDRLASE30"/>
</dbReference>
<dbReference type="InterPro" id="IPR008979">
    <property type="entry name" value="Galactose-bd-like_sf"/>
</dbReference>
<evidence type="ECO:0000256" key="1">
    <source>
        <dbReference type="ARBA" id="ARBA00005382"/>
    </source>
</evidence>
<feature type="domain" description="Fibronectin type-III" evidence="7">
    <location>
        <begin position="885"/>
        <end position="974"/>
    </location>
</feature>
<gene>
    <name evidence="10" type="ORF">J2T15_004251</name>
</gene>
<name>A0ABT9U584_PAEHA</name>
<evidence type="ECO:0000256" key="4">
    <source>
        <dbReference type="RuleBase" id="RU361188"/>
    </source>
</evidence>
<evidence type="ECO:0000256" key="6">
    <source>
        <dbReference type="SAM" id="SignalP"/>
    </source>
</evidence>
<dbReference type="InterPro" id="IPR036116">
    <property type="entry name" value="FN3_sf"/>
</dbReference>
<accession>A0ABT9U584</accession>
<dbReference type="InterPro" id="IPR033453">
    <property type="entry name" value="Glyco_hydro_30_TIM-barrel"/>
</dbReference>
<feature type="domain" description="Fibronectin type-III" evidence="7">
    <location>
        <begin position="783"/>
        <end position="880"/>
    </location>
</feature>
<dbReference type="EMBL" id="JAUSSU010000008">
    <property type="protein sequence ID" value="MDQ0114795.1"/>
    <property type="molecule type" value="Genomic_DNA"/>
</dbReference>
<evidence type="ECO:0000256" key="3">
    <source>
        <dbReference type="ARBA" id="ARBA00022801"/>
    </source>
</evidence>
<organism evidence="10 11">
    <name type="scientific">Paenibacillus harenae</name>
    <dbReference type="NCBI Taxonomy" id="306543"/>
    <lineage>
        <taxon>Bacteria</taxon>
        <taxon>Bacillati</taxon>
        <taxon>Bacillota</taxon>
        <taxon>Bacilli</taxon>
        <taxon>Bacillales</taxon>
        <taxon>Paenibacillaceae</taxon>
        <taxon>Paenibacillus</taxon>
    </lineage>
</organism>
<dbReference type="InterPro" id="IPR006584">
    <property type="entry name" value="Cellulose-bd_IV"/>
</dbReference>
<dbReference type="PANTHER" id="PTHR11069">
    <property type="entry name" value="GLUCOSYLCERAMIDASE"/>
    <property type="match status" value="1"/>
</dbReference>
<dbReference type="Pfam" id="PF17189">
    <property type="entry name" value="Glyco_hydro_30C"/>
    <property type="match status" value="1"/>
</dbReference>
<dbReference type="SUPFAM" id="SSF51445">
    <property type="entry name" value="(Trans)glycosidases"/>
    <property type="match status" value="1"/>
</dbReference>
<dbReference type="InterPro" id="IPR001139">
    <property type="entry name" value="Glyco_hydro_30"/>
</dbReference>
<evidence type="ECO:0000259" key="9">
    <source>
        <dbReference type="PROSITE" id="PS51272"/>
    </source>
</evidence>
<dbReference type="SMART" id="SM00635">
    <property type="entry name" value="BID_2"/>
    <property type="match status" value="1"/>
</dbReference>
<keyword evidence="2 6" id="KW-0732">Signal</keyword>
<dbReference type="EC" id="3.2.1.45" evidence="10"/>
<comment type="similarity">
    <text evidence="1 4">Belongs to the glycosyl hydrolase 30 family.</text>
</comment>
<dbReference type="Gene3D" id="2.60.40.1080">
    <property type="match status" value="1"/>
</dbReference>
<dbReference type="InterPro" id="IPR003343">
    <property type="entry name" value="Big_2"/>
</dbReference>
<dbReference type="Gene3D" id="2.60.40.1180">
    <property type="entry name" value="Golgi alpha-mannosidase II"/>
    <property type="match status" value="1"/>
</dbReference>
<dbReference type="Pfam" id="PF02368">
    <property type="entry name" value="Big_2"/>
    <property type="match status" value="1"/>
</dbReference>
<dbReference type="Gene3D" id="3.20.20.80">
    <property type="entry name" value="Glycosidases"/>
    <property type="match status" value="1"/>
</dbReference>
<dbReference type="CDD" id="cd04084">
    <property type="entry name" value="CBM6_xylanase-like"/>
    <property type="match status" value="1"/>
</dbReference>
<dbReference type="PANTHER" id="PTHR11069:SF23">
    <property type="entry name" value="LYSOSOMAL ACID GLUCOSYLCERAMIDASE"/>
    <property type="match status" value="1"/>
</dbReference>
<dbReference type="InterPro" id="IPR001119">
    <property type="entry name" value="SLH_dom"/>
</dbReference>
<feature type="signal peptide" evidence="6">
    <location>
        <begin position="1"/>
        <end position="26"/>
    </location>
</feature>
<dbReference type="Pfam" id="PF00041">
    <property type="entry name" value="fn3"/>
    <property type="match status" value="2"/>
</dbReference>
<dbReference type="InterPro" id="IPR013780">
    <property type="entry name" value="Glyco_hydro_b"/>
</dbReference>
<evidence type="ECO:0000259" key="8">
    <source>
        <dbReference type="PROSITE" id="PS51175"/>
    </source>
</evidence>
<dbReference type="Gene3D" id="2.60.40.10">
    <property type="entry name" value="Immunoglobulins"/>
    <property type="match status" value="2"/>
</dbReference>
<dbReference type="SUPFAM" id="SSF51011">
    <property type="entry name" value="Glycosyl hydrolase domain"/>
    <property type="match status" value="1"/>
</dbReference>
<evidence type="ECO:0000259" key="7">
    <source>
        <dbReference type="PROSITE" id="PS50853"/>
    </source>
</evidence>
<dbReference type="Pfam" id="PF03422">
    <property type="entry name" value="CBM_6"/>
    <property type="match status" value="1"/>
</dbReference>
<dbReference type="InterPro" id="IPR008964">
    <property type="entry name" value="Invasin/intimin_cell_adhesion"/>
</dbReference>
<dbReference type="CDD" id="cd00063">
    <property type="entry name" value="FN3"/>
    <property type="match status" value="2"/>
</dbReference>
<sequence length="1634" mass="173490">MTINRMRRWTANTLIAALVLSGFGGASVPAVSASAEPVKVWMTTGDKSKLLEEQEDVFFEADSGQEELTINVDEKTKYQSIDGFGGSLTDSSAYVIYNELDETAREELMNKLFGLSDGGVGFSYMRLPMGSSDFATSTYTYNDRPAGGTDLALEHFSIEHDSAYIIPVIKQALEINPELKIVASPWSAPAWMKTNDSLIKGKLKPEYYDVYARYFVKFIQAYEAEGIAIDAVTLQNEPHHEAGDYPGMRMEPEEQAAFVKRLGPAFEEAGIDTKILVWDHNWDEPDYPIDVLNDPEAKPYIAGSAFHGYAGSVENQSQVHDLHPDKDIYFTESSGGDFAPDFGGNVVWDTQNLLIGAMRHWAKTSLKWNIALDENHGPRVGGCTDCRGIVTIDTGTDEITYNEEFYAFGHASKFIRPGAYRIKSNTFGSGSIENAAFMNPDGSKALLALNSSNGAKPFKVRWGSESFTYTLPAGAVATFVWSGMQSGDSAISPYAKTEAEDASDYTGVTTGVANDTGGGGFVGSTTDGSYIAYRNAEFVSGTASVRVRAAAEGDGAIEFRLGSPTGTYVGGVYLADTGGLQSWRTKTAQVEAVVGALPLYVVFKGHVNLNWFQFSSDFVQDSYNYLTIGGGFEEGDLAGWSGWTPEGQASAHKAEGAQPRSGNFKLNHYASDAYEQTTYRTVKVPNGTYKASVWFQKGGSTNISLLARNYGGAAINAPAATTDYVGEWTQLVIPAIHVTNGQVEIGVHSDNAAGEWVNFDDVELMPVTSKAPASADGAAAPDTPQDVNVSVINGYNVKLDWSPAEDADGYGIYRSGVQSDTVADSVYADYRLIGLAPQDAVSYIDQGLRGDTTYSYRISAYNGGGESAATDAYEATTDSGSETTAPVAPEGLSAAPGVEQVQLTWQPSLESDFLQYNIYVNGMKSASVEPAPESRYTVAKLTEGRAYSFAVTAVDHLGNESPAGDTVTATPAAAGVLVPFPNMDFESGSLSPWQEWHPEGQSAAAFVDSDSPRGQYKLTHWGGSDYKQSTYRTLDVPNGTYKVQAWVRTGGGQNTFQLEVKNYGGDQRTKDLRGASGGTWTLFAIDGIQVTAGKMEIGVYSDAPGGNWAAIDDFEVYSYAAPSIAVTGITLDKSALSLNLGVNKTGLLTATVAPADAANKEVSWSSSDEAVATVEGGVVTARSVGEAVIEATTADGGFKASATVTVKRGTAPPPVFNGGGDGQAPGLIIERQGDSNVIKGMEPKREVHADGSRLDIFSVDAGIVASAAQGDGVSRVTLDARGANRADRTEAIFPVSALREIAKNNRKLVLTVLASQGSYELPLAAIIEELESGDRIRIDIHAAKGAAAEEASASITNNGGTLVGSPVQFQAWIGKDAAWRELTSFGKHFVTRSIALGNQHPSTAAGVMVDEDGELHPIPISISLAPDGTATAILKSNHNSIYAVASFDKQFTDVEGHSDERAIEALASKLILHGTGNGRFVPEGGVTRAEWAAMLTRSLGLSASAQASEAFGDVSAEAWYAEAVAAAVEVGIVHGFEDGTFRPNEQVTRQQMAVTLANAAAKLLGGFDSAAAEGAGSLDGLEDRGDIAAWALASVEQVLNAGLIKSSPDGLFRPTETGTRAEAAAILFKFIDLI</sequence>
<dbReference type="InterPro" id="IPR005084">
    <property type="entry name" value="CBM6"/>
</dbReference>
<feature type="domain" description="SLH" evidence="9">
    <location>
        <begin position="1446"/>
        <end position="1506"/>
    </location>
</feature>
<dbReference type="SUPFAM" id="SSF49785">
    <property type="entry name" value="Galactose-binding domain-like"/>
    <property type="match status" value="1"/>
</dbReference>